<dbReference type="Pfam" id="PF20152">
    <property type="entry name" value="DUF6534"/>
    <property type="match status" value="1"/>
</dbReference>
<evidence type="ECO:0000256" key="1">
    <source>
        <dbReference type="SAM" id="MobiDB-lite"/>
    </source>
</evidence>
<feature type="transmembrane region" description="Helical" evidence="2">
    <location>
        <begin position="141"/>
        <end position="163"/>
    </location>
</feature>
<keyword evidence="5" id="KW-1185">Reference proteome</keyword>
<gene>
    <name evidence="4" type="ORF">I313_03820</name>
</gene>
<feature type="transmembrane region" description="Helical" evidence="2">
    <location>
        <begin position="183"/>
        <end position="204"/>
    </location>
</feature>
<dbReference type="EMBL" id="KN847903">
    <property type="protein sequence ID" value="KIR40494.1"/>
    <property type="molecule type" value="Genomic_DNA"/>
</dbReference>
<dbReference type="PANTHER" id="PTHR40465">
    <property type="entry name" value="CHROMOSOME 1, WHOLE GENOME SHOTGUN SEQUENCE"/>
    <property type="match status" value="1"/>
</dbReference>
<evidence type="ECO:0000313" key="4">
    <source>
        <dbReference type="EMBL" id="KIR40494.1"/>
    </source>
</evidence>
<evidence type="ECO:0000259" key="3">
    <source>
        <dbReference type="Pfam" id="PF20152"/>
    </source>
</evidence>
<dbReference type="HOGENOM" id="CLU_046025_11_1_1"/>
<dbReference type="PANTHER" id="PTHR40465:SF1">
    <property type="entry name" value="DUF6534 DOMAIN-CONTAINING PROTEIN"/>
    <property type="match status" value="1"/>
</dbReference>
<feature type="transmembrane region" description="Helical" evidence="2">
    <location>
        <begin position="111"/>
        <end position="129"/>
    </location>
</feature>
<reference evidence="4 5" key="1">
    <citation type="submission" date="2015-01" db="EMBL/GenBank/DDBJ databases">
        <title>The Genome Sequence of Cryptococcus gattii Ram5.</title>
        <authorList>
            <consortium name="The Broad Institute Genomics Platform"/>
            <person name="Cuomo C."/>
            <person name="Litvintseva A."/>
            <person name="Chen Y."/>
            <person name="Heitman J."/>
            <person name="Sun S."/>
            <person name="Springer D."/>
            <person name="Dromer F."/>
            <person name="Young S."/>
            <person name="Zeng Q."/>
            <person name="Gargeya S."/>
            <person name="Abouelleil A."/>
            <person name="Alvarado L."/>
            <person name="Chapman S.B."/>
            <person name="Gainer-Dewar J."/>
            <person name="Goldberg J."/>
            <person name="Griggs A."/>
            <person name="Gujja S."/>
            <person name="Hansen M."/>
            <person name="Howarth C."/>
            <person name="Imamovic A."/>
            <person name="Larimer J."/>
            <person name="Murphy C."/>
            <person name="Naylor J."/>
            <person name="Pearson M."/>
            <person name="Priest M."/>
            <person name="Roberts A."/>
            <person name="Saif S."/>
            <person name="Shea T."/>
            <person name="Sykes S."/>
            <person name="Wortman J."/>
            <person name="Nusbaum C."/>
            <person name="Birren B."/>
        </authorList>
    </citation>
    <scope>NUCLEOTIDE SEQUENCE [LARGE SCALE GENOMIC DNA]</scope>
    <source>
        <strain evidence="4 5">Ram5</strain>
    </source>
</reference>
<name>A0A0D0V1X0_9TREE</name>
<sequence length="361" mass="41140">MSHYSYLQIRRGGAAASTEEEAAVLYAPERTFSLGCMFAQPIVDTFMARIMFMQVVTYFTYQRNDKWWTKCIVIFAFIISIIMTVYLWFFSQYLFVQNFGLFSPFLETDKLAWFPMLDVICSSGVQSYFAYRAYLLNRRNIFIPIVILLLILTSFAATIAVKVIFGNADSLMEAEKVRIPELIWLASIMAADVIITSLILHGLLRSKTGWANTDKAVVRLIRITFESQIPPTILDITFMIEFVQTPASLLGSTLQGIQSKLYTVGLMYSLNSRVSFKSANKNGFNNSVLSKGQVFAMTGRRDNATNDIHVDVETYVHDMHFSDDVRDKKNHEDDGSLSDIQDHRSPRFNSQSHLTEPRHAT</sequence>
<protein>
    <recommendedName>
        <fullName evidence="3">DUF6534 domain-containing protein</fullName>
    </recommendedName>
</protein>
<keyword evidence="2" id="KW-1133">Transmembrane helix</keyword>
<feature type="transmembrane region" description="Helical" evidence="2">
    <location>
        <begin position="71"/>
        <end position="91"/>
    </location>
</feature>
<proteinExistence type="predicted"/>
<evidence type="ECO:0000313" key="5">
    <source>
        <dbReference type="Proteomes" id="UP000053392"/>
    </source>
</evidence>
<dbReference type="OrthoDB" id="2562493at2759"/>
<keyword evidence="2" id="KW-0472">Membrane</keyword>
<evidence type="ECO:0000256" key="2">
    <source>
        <dbReference type="SAM" id="Phobius"/>
    </source>
</evidence>
<dbReference type="AlphaFoldDB" id="A0A0D0V1X0"/>
<accession>A0A0D0V1X0</accession>
<feature type="domain" description="DUF6534" evidence="3">
    <location>
        <begin position="189"/>
        <end position="274"/>
    </location>
</feature>
<dbReference type="Proteomes" id="UP000053392">
    <property type="component" value="Unassembled WGS sequence"/>
</dbReference>
<dbReference type="InterPro" id="IPR045339">
    <property type="entry name" value="DUF6534"/>
</dbReference>
<keyword evidence="2" id="KW-0812">Transmembrane</keyword>
<organism evidence="4 5">
    <name type="scientific">Cryptococcus deuterogattii Ram5</name>
    <dbReference type="NCBI Taxonomy" id="1296110"/>
    <lineage>
        <taxon>Eukaryota</taxon>
        <taxon>Fungi</taxon>
        <taxon>Dikarya</taxon>
        <taxon>Basidiomycota</taxon>
        <taxon>Agaricomycotina</taxon>
        <taxon>Tremellomycetes</taxon>
        <taxon>Tremellales</taxon>
        <taxon>Cryptococcaceae</taxon>
        <taxon>Cryptococcus</taxon>
        <taxon>Cryptococcus gattii species complex</taxon>
    </lineage>
</organism>
<feature type="region of interest" description="Disordered" evidence="1">
    <location>
        <begin position="325"/>
        <end position="361"/>
    </location>
</feature>
<feature type="compositionally biased region" description="Basic and acidic residues" evidence="1">
    <location>
        <begin position="325"/>
        <end position="345"/>
    </location>
</feature>